<dbReference type="Proteomes" id="UP000530320">
    <property type="component" value="Unassembled WGS sequence"/>
</dbReference>
<dbReference type="RefSeq" id="WP_183008760.1">
    <property type="nucleotide sequence ID" value="NZ_JABEQP010000003.1"/>
</dbReference>
<dbReference type="AlphaFoldDB" id="A0A7W4JYX6"/>
<evidence type="ECO:0000313" key="2">
    <source>
        <dbReference type="Proteomes" id="UP000530320"/>
    </source>
</evidence>
<evidence type="ECO:0000313" key="1">
    <source>
        <dbReference type="EMBL" id="MBB2197300.1"/>
    </source>
</evidence>
<accession>A0A7W4JYX6</accession>
<reference evidence="1 2" key="1">
    <citation type="submission" date="2020-04" db="EMBL/GenBank/DDBJ databases">
        <title>Description of novel Gluconacetobacter.</title>
        <authorList>
            <person name="Sombolestani A."/>
        </authorList>
    </citation>
    <scope>NUCLEOTIDE SEQUENCE [LARGE SCALE GENOMIC DNA]</scope>
    <source>
        <strain evidence="1 2">LMG 22058</strain>
    </source>
</reference>
<gene>
    <name evidence="1" type="ORF">HLH44_07475</name>
</gene>
<organism evidence="1 2">
    <name type="scientific">Gluconacetobacter dulcium</name>
    <dbReference type="NCBI Taxonomy" id="2729096"/>
    <lineage>
        <taxon>Bacteria</taxon>
        <taxon>Pseudomonadati</taxon>
        <taxon>Pseudomonadota</taxon>
        <taxon>Alphaproteobacteria</taxon>
        <taxon>Acetobacterales</taxon>
        <taxon>Acetobacteraceae</taxon>
        <taxon>Gluconacetobacter</taxon>
    </lineage>
</organism>
<name>A0A7W4JYX6_9PROT</name>
<protein>
    <submittedName>
        <fullName evidence="1">Uncharacterized protein</fullName>
    </submittedName>
</protein>
<comment type="caution">
    <text evidence="1">The sequence shown here is derived from an EMBL/GenBank/DDBJ whole genome shotgun (WGS) entry which is preliminary data.</text>
</comment>
<proteinExistence type="predicted"/>
<dbReference type="EMBL" id="JABEQP010000003">
    <property type="protein sequence ID" value="MBB2197300.1"/>
    <property type="molecule type" value="Genomic_DNA"/>
</dbReference>
<sequence length="84" mass="9139">MIGARSPSALLKVSVTPVTAPILRPSSTNAAGNPLLNAQAVSQFTTEYPRSRLILNAFWTIGNFDVNIRPRNIPQSTRYNGTNI</sequence>